<evidence type="ECO:0000259" key="6">
    <source>
        <dbReference type="Pfam" id="PF14768"/>
    </source>
</evidence>
<protein>
    <submittedName>
        <fullName evidence="7">RPA-interacting protein C-terminal domain-containing protein</fullName>
    </submittedName>
</protein>
<organism evidence="7 8">
    <name type="scientific">Skeletonema marinoi</name>
    <dbReference type="NCBI Taxonomy" id="267567"/>
    <lineage>
        <taxon>Eukaryota</taxon>
        <taxon>Sar</taxon>
        <taxon>Stramenopiles</taxon>
        <taxon>Ochrophyta</taxon>
        <taxon>Bacillariophyta</taxon>
        <taxon>Coscinodiscophyceae</taxon>
        <taxon>Thalassiosirophycidae</taxon>
        <taxon>Thalassiosirales</taxon>
        <taxon>Skeletonemataceae</taxon>
        <taxon>Skeletonema</taxon>
        <taxon>Skeletonema marinoi-dohrnii complex</taxon>
    </lineage>
</organism>
<dbReference type="Proteomes" id="UP001224775">
    <property type="component" value="Unassembled WGS sequence"/>
</dbReference>
<keyword evidence="8" id="KW-1185">Reference proteome</keyword>
<dbReference type="Pfam" id="PF14768">
    <property type="entry name" value="RPA_interact_C"/>
    <property type="match status" value="1"/>
</dbReference>
<gene>
    <name evidence="7" type="ORF">QTG54_011906</name>
</gene>
<keyword evidence="3" id="KW-0862">Zinc</keyword>
<dbReference type="GO" id="GO:0008270">
    <property type="term" value="F:zinc ion binding"/>
    <property type="evidence" value="ECO:0007669"/>
    <property type="project" value="UniProtKB-KW"/>
</dbReference>
<evidence type="ECO:0000313" key="8">
    <source>
        <dbReference type="Proteomes" id="UP001224775"/>
    </source>
</evidence>
<proteinExistence type="predicted"/>
<keyword evidence="4" id="KW-0175">Coiled coil</keyword>
<evidence type="ECO:0000256" key="2">
    <source>
        <dbReference type="ARBA" id="ARBA00022771"/>
    </source>
</evidence>
<evidence type="ECO:0000256" key="1">
    <source>
        <dbReference type="ARBA" id="ARBA00022723"/>
    </source>
</evidence>
<reference evidence="7" key="1">
    <citation type="submission" date="2023-06" db="EMBL/GenBank/DDBJ databases">
        <title>Survivors Of The Sea: Transcriptome response of Skeletonema marinoi to long-term dormancy.</title>
        <authorList>
            <person name="Pinder M.I.M."/>
            <person name="Kourtchenko O."/>
            <person name="Robertson E.K."/>
            <person name="Larsson T."/>
            <person name="Maumus F."/>
            <person name="Osuna-Cruz C.M."/>
            <person name="Vancaester E."/>
            <person name="Stenow R."/>
            <person name="Vandepoele K."/>
            <person name="Ploug H."/>
            <person name="Bruchert V."/>
            <person name="Godhe A."/>
            <person name="Topel M."/>
        </authorList>
    </citation>
    <scope>NUCLEOTIDE SEQUENCE</scope>
    <source>
        <strain evidence="7">R05AC</strain>
    </source>
</reference>
<accession>A0AAD8Y231</accession>
<evidence type="ECO:0000256" key="5">
    <source>
        <dbReference type="SAM" id="MobiDB-lite"/>
    </source>
</evidence>
<feature type="compositionally biased region" description="Basic and acidic residues" evidence="5">
    <location>
        <begin position="18"/>
        <end position="34"/>
    </location>
</feature>
<keyword evidence="1" id="KW-0479">Metal-binding</keyword>
<evidence type="ECO:0000313" key="7">
    <source>
        <dbReference type="EMBL" id="KAK1737620.1"/>
    </source>
</evidence>
<dbReference type="InterPro" id="IPR028156">
    <property type="entry name" value="RIP"/>
</dbReference>
<dbReference type="AlphaFoldDB" id="A0AAD8Y231"/>
<dbReference type="PANTHER" id="PTHR31742">
    <property type="entry name" value="RPA-INTERACTING PROTEIN RPAIN"/>
    <property type="match status" value="1"/>
</dbReference>
<name>A0AAD8Y231_9STRA</name>
<feature type="domain" description="RPA-interacting protein C-terminal" evidence="6">
    <location>
        <begin position="280"/>
        <end position="366"/>
    </location>
</feature>
<keyword evidence="2" id="KW-0863">Zinc-finger</keyword>
<feature type="region of interest" description="Disordered" evidence="5">
    <location>
        <begin position="1"/>
        <end position="80"/>
    </location>
</feature>
<evidence type="ECO:0000256" key="4">
    <source>
        <dbReference type="SAM" id="Coils"/>
    </source>
</evidence>
<feature type="coiled-coil region" evidence="4">
    <location>
        <begin position="183"/>
        <end position="235"/>
    </location>
</feature>
<dbReference type="PANTHER" id="PTHR31742:SF1">
    <property type="entry name" value="RPA-INTERACTING PROTEIN"/>
    <property type="match status" value="1"/>
</dbReference>
<feature type="compositionally biased region" description="Basic residues" evidence="5">
    <location>
        <begin position="59"/>
        <end position="68"/>
    </location>
</feature>
<dbReference type="InterPro" id="IPR028159">
    <property type="entry name" value="RPA_interact_C_dom"/>
</dbReference>
<dbReference type="EMBL" id="JATAAI010000025">
    <property type="protein sequence ID" value="KAK1737620.1"/>
    <property type="molecule type" value="Genomic_DNA"/>
</dbReference>
<sequence>MMALPSTMTEKAAAYSNHQHELQQKQQQQREHLKSKSAKSNHAQWKQKLRTDCIARAQTARRKKIQQARRRDSDDPQHNIGVAASSTIASSMCYNSDVTSCRDVNKRGRENNNDSNDEYEQMVDHIPLDDYNDVHGLQKMSSGGVSDEGVLDTAKMLVEHELQRALTGLRHCEQMQQGAPSCKKSYQGSLEEDEEEYKISQEEFVALLAEVTEELQREEELLEEEMWELERADALERERLLHQIDDYDDWEELQQHQQHLRSANNVYTSPLLTNLKSRVTCPICNSASLTETPFEGIQCSNATTEKQCTFSLDIAHEGLTLNHLENQLRTVYEEHTNVCTKGILQFRVDSRGGITVLMASCDTCQADVVVL</sequence>
<dbReference type="GO" id="GO:0005634">
    <property type="term" value="C:nucleus"/>
    <property type="evidence" value="ECO:0007669"/>
    <property type="project" value="TreeGrafter"/>
</dbReference>
<dbReference type="GO" id="GO:0006606">
    <property type="term" value="P:protein import into nucleus"/>
    <property type="evidence" value="ECO:0007669"/>
    <property type="project" value="TreeGrafter"/>
</dbReference>
<comment type="caution">
    <text evidence="7">The sequence shown here is derived from an EMBL/GenBank/DDBJ whole genome shotgun (WGS) entry which is preliminary data.</text>
</comment>
<evidence type="ECO:0000256" key="3">
    <source>
        <dbReference type="ARBA" id="ARBA00022833"/>
    </source>
</evidence>